<keyword evidence="2" id="KW-1185">Reference proteome</keyword>
<gene>
    <name evidence="1" type="ORF">LOD99_10766</name>
</gene>
<dbReference type="EMBL" id="JAKMXF010000059">
    <property type="protein sequence ID" value="KAI6659465.1"/>
    <property type="molecule type" value="Genomic_DNA"/>
</dbReference>
<sequence>MSGPRSGVAKQLRDEELRGLYLHCHGYTLNLAAGDVIKRYKHTKDALDVAFETSKFVKFSPERTAKSEKLKEELTMELPGNYVLCTSRWTVCVASLK</sequence>
<evidence type="ECO:0000313" key="2">
    <source>
        <dbReference type="Proteomes" id="UP001165289"/>
    </source>
</evidence>
<comment type="caution">
    <text evidence="1">The sequence shown here is derived from an EMBL/GenBank/DDBJ whole genome shotgun (WGS) entry which is preliminary data.</text>
</comment>
<dbReference type="AlphaFoldDB" id="A0AAV7KF17"/>
<dbReference type="Proteomes" id="UP001165289">
    <property type="component" value="Unassembled WGS sequence"/>
</dbReference>
<evidence type="ECO:0000313" key="1">
    <source>
        <dbReference type="EMBL" id="KAI6659465.1"/>
    </source>
</evidence>
<protein>
    <submittedName>
        <fullName evidence="1">Zinc finger MYM-type protein 1-like</fullName>
    </submittedName>
</protein>
<proteinExistence type="predicted"/>
<name>A0AAV7KF17_9METZ</name>
<accession>A0AAV7KF17</accession>
<reference evidence="1 2" key="1">
    <citation type="journal article" date="2023" name="BMC Biol.">
        <title>The compact genome of the sponge Oopsacas minuta (Hexactinellida) is lacking key metazoan core genes.</title>
        <authorList>
            <person name="Santini S."/>
            <person name="Schenkelaars Q."/>
            <person name="Jourda C."/>
            <person name="Duchesne M."/>
            <person name="Belahbib H."/>
            <person name="Rocher C."/>
            <person name="Selva M."/>
            <person name="Riesgo A."/>
            <person name="Vervoort M."/>
            <person name="Leys S.P."/>
            <person name="Kodjabachian L."/>
            <person name="Le Bivic A."/>
            <person name="Borchiellini C."/>
            <person name="Claverie J.M."/>
            <person name="Renard E."/>
        </authorList>
    </citation>
    <scope>NUCLEOTIDE SEQUENCE [LARGE SCALE GENOMIC DNA]</scope>
    <source>
        <strain evidence="1">SPO-2</strain>
    </source>
</reference>
<organism evidence="1 2">
    <name type="scientific">Oopsacas minuta</name>
    <dbReference type="NCBI Taxonomy" id="111878"/>
    <lineage>
        <taxon>Eukaryota</taxon>
        <taxon>Metazoa</taxon>
        <taxon>Porifera</taxon>
        <taxon>Hexactinellida</taxon>
        <taxon>Hexasterophora</taxon>
        <taxon>Lyssacinosida</taxon>
        <taxon>Leucopsacidae</taxon>
        <taxon>Oopsacas</taxon>
    </lineage>
</organism>